<name>C5LZ35_PERM5</name>
<keyword evidence="2" id="KW-1133">Transmembrane helix</keyword>
<keyword evidence="4" id="KW-1185">Reference proteome</keyword>
<dbReference type="Proteomes" id="UP000007800">
    <property type="component" value="Unassembled WGS sequence"/>
</dbReference>
<feature type="transmembrane region" description="Helical" evidence="2">
    <location>
        <begin position="77"/>
        <end position="97"/>
    </location>
</feature>
<organism evidence="4">
    <name type="scientific">Perkinsus marinus (strain ATCC 50983 / TXsc)</name>
    <dbReference type="NCBI Taxonomy" id="423536"/>
    <lineage>
        <taxon>Eukaryota</taxon>
        <taxon>Sar</taxon>
        <taxon>Alveolata</taxon>
        <taxon>Perkinsozoa</taxon>
        <taxon>Perkinsea</taxon>
        <taxon>Perkinsida</taxon>
        <taxon>Perkinsidae</taxon>
        <taxon>Perkinsus</taxon>
    </lineage>
</organism>
<proteinExistence type="predicted"/>
<dbReference type="InParanoid" id="C5LZ35"/>
<dbReference type="OrthoDB" id="439395at2759"/>
<accession>C5LZ35</accession>
<feature type="region of interest" description="Disordered" evidence="1">
    <location>
        <begin position="125"/>
        <end position="187"/>
    </location>
</feature>
<dbReference type="GeneID" id="9040471"/>
<feature type="compositionally biased region" description="Polar residues" evidence="1">
    <location>
        <begin position="173"/>
        <end position="187"/>
    </location>
</feature>
<dbReference type="OMA" id="VPKKHFM"/>
<reference evidence="3 4" key="1">
    <citation type="submission" date="2008-07" db="EMBL/GenBank/DDBJ databases">
        <authorList>
            <person name="El-Sayed N."/>
            <person name="Caler E."/>
            <person name="Inman J."/>
            <person name="Amedeo P."/>
            <person name="Hass B."/>
            <person name="Wortman J."/>
        </authorList>
    </citation>
    <scope>NUCLEOTIDE SEQUENCE [LARGE SCALE GENOMIC DNA]</scope>
    <source>
        <strain evidence="4">ATCC 50983 / TXsc</strain>
    </source>
</reference>
<keyword evidence="2" id="KW-0472">Membrane</keyword>
<evidence type="ECO:0000256" key="1">
    <source>
        <dbReference type="SAM" id="MobiDB-lite"/>
    </source>
</evidence>
<evidence type="ECO:0000313" key="3">
    <source>
        <dbReference type="EMBL" id="EEQ98044.1"/>
    </source>
</evidence>
<dbReference type="EMBL" id="GG686838">
    <property type="protein sequence ID" value="EEQ98044.1"/>
    <property type="molecule type" value="Genomic_DNA"/>
</dbReference>
<dbReference type="AlphaFoldDB" id="C5LZ35"/>
<evidence type="ECO:0000313" key="4">
    <source>
        <dbReference type="Proteomes" id="UP000007800"/>
    </source>
</evidence>
<gene>
    <name evidence="3" type="ORF">Pmar_PMAR016122</name>
</gene>
<protein>
    <submittedName>
        <fullName evidence="3">Uncharacterized protein</fullName>
    </submittedName>
</protein>
<keyword evidence="2" id="KW-0812">Transmembrane</keyword>
<dbReference type="RefSeq" id="XP_002765327.1">
    <property type="nucleotide sequence ID" value="XM_002765281.1"/>
</dbReference>
<sequence length="257" mass="29655">MPRKERKGPDLHRGGHDHVMNHQYRPVMHDAPHGDYIDHPYHRDHSNLGPEGHKKHGKGHKEITICSSMSVGGKLRASIITIMVMLIIIHMKVIIMGKTIITITARTITEKMSGRLFEEASMKMSSVPKKHFMSEQSDAEQLSSEERKTIGNRKIRRQRSQEQQRRDKAVRKQINNQSPTGQSTRESFQVFHPFDKQFPSYMGQEDSKRVSTYSPWDPDFVGHAAHRPWLGNDDEEEERSNRKVVIILSLRGVRNGH</sequence>
<evidence type="ECO:0000256" key="2">
    <source>
        <dbReference type="SAM" id="Phobius"/>
    </source>
</evidence>